<evidence type="ECO:0000313" key="1">
    <source>
        <dbReference type="EMBL" id="KAF5856338.1"/>
    </source>
</evidence>
<comment type="caution">
    <text evidence="1">The sequence shown here is derived from an EMBL/GenBank/DDBJ whole genome shotgun (WGS) entry which is preliminary data.</text>
</comment>
<name>A0A8H6E2P5_PETAA</name>
<proteinExistence type="predicted"/>
<dbReference type="EMBL" id="SPNV01000326">
    <property type="protein sequence ID" value="KAF5856338.1"/>
    <property type="molecule type" value="Genomic_DNA"/>
</dbReference>
<dbReference type="Proteomes" id="UP000541154">
    <property type="component" value="Unassembled WGS sequence"/>
</dbReference>
<keyword evidence="2" id="KW-1185">Reference proteome</keyword>
<organism evidence="1 2">
    <name type="scientific">Petromyces alliaceus</name>
    <name type="common">Aspergillus alliaceus</name>
    <dbReference type="NCBI Taxonomy" id="209559"/>
    <lineage>
        <taxon>Eukaryota</taxon>
        <taxon>Fungi</taxon>
        <taxon>Dikarya</taxon>
        <taxon>Ascomycota</taxon>
        <taxon>Pezizomycotina</taxon>
        <taxon>Eurotiomycetes</taxon>
        <taxon>Eurotiomycetidae</taxon>
        <taxon>Eurotiales</taxon>
        <taxon>Aspergillaceae</taxon>
        <taxon>Aspergillus</taxon>
        <taxon>Aspergillus subgen. Circumdati</taxon>
    </lineage>
</organism>
<dbReference type="AlphaFoldDB" id="A0A8H6E2P5"/>
<protein>
    <submittedName>
        <fullName evidence="1">Uncharacterized protein</fullName>
    </submittedName>
</protein>
<sequence>MLSTSNDRPTLPHTEFSDPKQSPLLFLTARMHWKLISLPAIAAKQRNMDFGNLRLNQGVDLYPELRCGSWERDRGKPGTVLSWTSGEGDTEILRYLLGAAAIDGLVYGYPNSEYNDESGAKSALQDIVDFVECHPDTHRMATRYDLPW</sequence>
<reference evidence="1 2" key="1">
    <citation type="submission" date="2019-04" db="EMBL/GenBank/DDBJ databases">
        <title>Aspergillus burnettii sp. nov., novel species from soil in southeast Queensland.</title>
        <authorList>
            <person name="Gilchrist C.L.M."/>
            <person name="Pitt J.I."/>
            <person name="Lange L."/>
            <person name="Lacey H.J."/>
            <person name="Vuong D."/>
            <person name="Midgley D.J."/>
            <person name="Greenfield P."/>
            <person name="Bradbury M."/>
            <person name="Lacey E."/>
            <person name="Busk P.K."/>
            <person name="Pilgaard B."/>
            <person name="Chooi Y.H."/>
            <person name="Piggott A.M."/>
        </authorList>
    </citation>
    <scope>NUCLEOTIDE SEQUENCE [LARGE SCALE GENOMIC DNA]</scope>
    <source>
        <strain evidence="1 2">FRR 5400</strain>
    </source>
</reference>
<gene>
    <name evidence="1" type="ORF">ETB97_007496</name>
</gene>
<accession>A0A8H6E2P5</accession>
<evidence type="ECO:0000313" key="2">
    <source>
        <dbReference type="Proteomes" id="UP000541154"/>
    </source>
</evidence>